<dbReference type="PANTHER" id="PTHR21562:SF51">
    <property type="entry name" value="PECTIN ACETYLESTERASE 11"/>
    <property type="match status" value="1"/>
</dbReference>
<sequence length="179" mass="19539">MSKSSPIIKGLQLRQNIHWRASTDIPLYCIVFATTSLGMMGLSRIGLWSCLSVALLLLLRAEAASIPITIVETARARGAVCLDGSPPAYHLERGSGSGINNWLVHMEGGGWCEDLARCVSRRDTRRGSSSKMDKTMGFSGILGRKQAANPDFYNWNRIKIRYCDGSSFTGDVEAVDPVS</sequence>
<proteinExistence type="inferred from homology"/>
<evidence type="ECO:0000256" key="3">
    <source>
        <dbReference type="ARBA" id="ARBA00005784"/>
    </source>
</evidence>
<keyword evidence="4 6" id="KW-0134">Cell wall</keyword>
<evidence type="ECO:0000256" key="6">
    <source>
        <dbReference type="RuleBase" id="RU363114"/>
    </source>
</evidence>
<dbReference type="PANTHER" id="PTHR21562">
    <property type="entry name" value="NOTUM-RELATED"/>
    <property type="match status" value="1"/>
</dbReference>
<dbReference type="AlphaFoldDB" id="A0A9Q0JHE7"/>
<evidence type="ECO:0000256" key="1">
    <source>
        <dbReference type="ARBA" id="ARBA00003534"/>
    </source>
</evidence>
<comment type="caution">
    <text evidence="7">The sequence shown here is derived from an EMBL/GenBank/DDBJ whole genome shotgun (WGS) entry which is preliminary data.</text>
</comment>
<keyword evidence="6" id="KW-0964">Secreted</keyword>
<dbReference type="Proteomes" id="UP001141552">
    <property type="component" value="Unassembled WGS sequence"/>
</dbReference>
<protein>
    <recommendedName>
        <fullName evidence="6">Pectin acetylesterase</fullName>
        <ecNumber evidence="6">3.1.1.-</ecNumber>
    </recommendedName>
</protein>
<evidence type="ECO:0000256" key="5">
    <source>
        <dbReference type="ARBA" id="ARBA00023316"/>
    </source>
</evidence>
<reference evidence="7" key="1">
    <citation type="submission" date="2022-02" db="EMBL/GenBank/DDBJ databases">
        <authorList>
            <person name="Henning P.M."/>
            <person name="McCubbin A.G."/>
            <person name="Shore J.S."/>
        </authorList>
    </citation>
    <scope>NUCLEOTIDE SEQUENCE</scope>
    <source>
        <strain evidence="7">F60SS</strain>
        <tissue evidence="7">Leaves</tissue>
    </source>
</reference>
<reference evidence="7" key="2">
    <citation type="journal article" date="2023" name="Plants (Basel)">
        <title>Annotation of the Turnera subulata (Passifloraceae) Draft Genome Reveals the S-Locus Evolved after the Divergence of Turneroideae from Passifloroideae in a Stepwise Manner.</title>
        <authorList>
            <person name="Henning P.M."/>
            <person name="Roalson E.H."/>
            <person name="Mir W."/>
            <person name="McCubbin A.G."/>
            <person name="Shore J.S."/>
        </authorList>
    </citation>
    <scope>NUCLEOTIDE SEQUENCE</scope>
    <source>
        <strain evidence="7">F60SS</strain>
    </source>
</reference>
<dbReference type="GO" id="GO:0052793">
    <property type="term" value="F:pectin acetylesterase activity"/>
    <property type="evidence" value="ECO:0007669"/>
    <property type="project" value="TreeGrafter"/>
</dbReference>
<dbReference type="OrthoDB" id="1703246at2759"/>
<comment type="function">
    <text evidence="1 6">Hydrolyzes acetyl esters in homogalacturonan regions of pectin. In type I primary cell wall, galacturonic acid residues of pectin can be acetylated at the O-2 and O-3 positions. Decreasing the degree of acetylation of pectin gels in vitro alters their physical properties.</text>
</comment>
<gene>
    <name evidence="7" type="primary">PAE11</name>
    <name evidence="7" type="ORF">Tsubulata_046881</name>
</gene>
<evidence type="ECO:0000256" key="4">
    <source>
        <dbReference type="ARBA" id="ARBA00022512"/>
    </source>
</evidence>
<comment type="similarity">
    <text evidence="3 6">Belongs to the pectinacetylesterase family.</text>
</comment>
<keyword evidence="6" id="KW-0378">Hydrolase</keyword>
<keyword evidence="5 6" id="KW-0961">Cell wall biogenesis/degradation</keyword>
<organism evidence="7 8">
    <name type="scientific">Turnera subulata</name>
    <dbReference type="NCBI Taxonomy" id="218843"/>
    <lineage>
        <taxon>Eukaryota</taxon>
        <taxon>Viridiplantae</taxon>
        <taxon>Streptophyta</taxon>
        <taxon>Embryophyta</taxon>
        <taxon>Tracheophyta</taxon>
        <taxon>Spermatophyta</taxon>
        <taxon>Magnoliopsida</taxon>
        <taxon>eudicotyledons</taxon>
        <taxon>Gunneridae</taxon>
        <taxon>Pentapetalae</taxon>
        <taxon>rosids</taxon>
        <taxon>fabids</taxon>
        <taxon>Malpighiales</taxon>
        <taxon>Passifloraceae</taxon>
        <taxon>Turnera</taxon>
    </lineage>
</organism>
<dbReference type="InterPro" id="IPR004963">
    <property type="entry name" value="PAE/NOTUM"/>
</dbReference>
<dbReference type="Pfam" id="PF03283">
    <property type="entry name" value="PAE"/>
    <property type="match status" value="1"/>
</dbReference>
<dbReference type="EC" id="3.1.1.-" evidence="6"/>
<evidence type="ECO:0000256" key="2">
    <source>
        <dbReference type="ARBA" id="ARBA00004191"/>
    </source>
</evidence>
<dbReference type="GO" id="GO:0009505">
    <property type="term" value="C:plant-type cell wall"/>
    <property type="evidence" value="ECO:0007669"/>
    <property type="project" value="TreeGrafter"/>
</dbReference>
<dbReference type="GO" id="GO:0071555">
    <property type="term" value="P:cell wall organization"/>
    <property type="evidence" value="ECO:0007669"/>
    <property type="project" value="UniProtKB-KW"/>
</dbReference>
<accession>A0A9Q0JHE7</accession>
<comment type="subcellular location">
    <subcellularLocation>
        <location evidence="2 6">Secreted</location>
        <location evidence="2 6">Cell wall</location>
    </subcellularLocation>
</comment>
<dbReference type="EMBL" id="JAKUCV010002431">
    <property type="protein sequence ID" value="KAJ4842686.1"/>
    <property type="molecule type" value="Genomic_DNA"/>
</dbReference>
<keyword evidence="8" id="KW-1185">Reference proteome</keyword>
<evidence type="ECO:0000313" key="7">
    <source>
        <dbReference type="EMBL" id="KAJ4842686.1"/>
    </source>
</evidence>
<name>A0A9Q0JHE7_9ROSI</name>
<evidence type="ECO:0000313" key="8">
    <source>
        <dbReference type="Proteomes" id="UP001141552"/>
    </source>
</evidence>